<proteinExistence type="predicted"/>
<dbReference type="AlphaFoldDB" id="A0A645B451"/>
<reference evidence="1" key="1">
    <citation type="submission" date="2019-08" db="EMBL/GenBank/DDBJ databases">
        <authorList>
            <person name="Kucharzyk K."/>
            <person name="Murdoch R.W."/>
            <person name="Higgins S."/>
            <person name="Loffler F."/>
        </authorList>
    </citation>
    <scope>NUCLEOTIDE SEQUENCE</scope>
</reference>
<dbReference type="EMBL" id="VSSQ01017485">
    <property type="protein sequence ID" value="MPM59846.1"/>
    <property type="molecule type" value="Genomic_DNA"/>
</dbReference>
<evidence type="ECO:0000313" key="1">
    <source>
        <dbReference type="EMBL" id="MPM59846.1"/>
    </source>
</evidence>
<gene>
    <name evidence="1" type="ORF">SDC9_106692</name>
</gene>
<protein>
    <submittedName>
        <fullName evidence="1">Uncharacterized protein</fullName>
    </submittedName>
</protein>
<accession>A0A645B451</accession>
<sequence length="73" mass="8159">MKQLSAVEDETGRYLYGPQEWDNALVCRNGDEVTLTFACTGDDERSYEFQLESASVTKYSGDVMLELMPPAVS</sequence>
<name>A0A645B451_9ZZZZ</name>
<organism evidence="1">
    <name type="scientific">bioreactor metagenome</name>
    <dbReference type="NCBI Taxonomy" id="1076179"/>
    <lineage>
        <taxon>unclassified sequences</taxon>
        <taxon>metagenomes</taxon>
        <taxon>ecological metagenomes</taxon>
    </lineage>
</organism>
<comment type="caution">
    <text evidence="1">The sequence shown here is derived from an EMBL/GenBank/DDBJ whole genome shotgun (WGS) entry which is preliminary data.</text>
</comment>